<name>A0ABT4A3U7_9BACT</name>
<feature type="domain" description="DUF4253" evidence="1">
    <location>
        <begin position="479"/>
        <end position="583"/>
    </location>
</feature>
<accession>A0ABT4A3U7</accession>
<reference evidence="2 3" key="1">
    <citation type="submission" date="2022-11" db="EMBL/GenBank/DDBJ databases">
        <title>Minimal conservation of predation-associated metabolite biosynthetic gene clusters underscores biosynthetic potential of Myxococcota including descriptions for ten novel species: Archangium lansinium sp. nov., Myxococcus landrumus sp. nov., Nannocystis bai.</title>
        <authorList>
            <person name="Ahearne A."/>
            <person name="Stevens C."/>
            <person name="Phillips K."/>
        </authorList>
    </citation>
    <scope>NUCLEOTIDE SEQUENCE [LARGE SCALE GENOMIC DNA]</scope>
    <source>
        <strain evidence="2 3">MIWBW</strain>
    </source>
</reference>
<dbReference type="PROSITE" id="PS51257">
    <property type="entry name" value="PROKAR_LIPOPROTEIN"/>
    <property type="match status" value="1"/>
</dbReference>
<dbReference type="InterPro" id="IPR025349">
    <property type="entry name" value="DUF4253"/>
</dbReference>
<protein>
    <submittedName>
        <fullName evidence="2">DUF4253 domain-containing protein</fullName>
    </submittedName>
</protein>
<comment type="caution">
    <text evidence="2">The sequence shown here is derived from an EMBL/GenBank/DDBJ whole genome shotgun (WGS) entry which is preliminary data.</text>
</comment>
<sequence>MKWLVLVVLSLALAACVIQQGTRKKDELGMNTASLSPEARAVASALAAYCREHQLEFKQVLAGLRSALHLAANERIGLHPANRHGSGEDEHAGKVFATDELAVESIQLSPGKPGYFSSDSIAIDRLLVARAQPTDPQLHIPLDQALALAGGSGIEEGQRIRLPFVESAPSVFARALSETDIYQRASRLSGMAPGQLEEALNVAIVTEARRFVHRKLLFASTLQLETGWTVVEHVSDPVNELSVADAREQFSNDELVAGDVLIVPVESAKEWPSFAAPLLELIDAAGFTAPSRRLGSFDFGALVARRKLDAMPAAPEALVSRLRRFGITHAWRLFNEDGPEVYRIVVANKDAVQVWRNLSEAAPELGYLPVVLGSDHEVEDVSEHWTTRFEQNKRRPREEHYLNKKPGEEVTWYGLRQDRFVSNTPQEVFGHLGRLDPVNLLNGQDSPYKDLELPHGEWPASPREGIGKPKLVTGDWTHIALVPTRQPWEVPAFLPFFSGEAYPDQAELVAVARYYHERYGARVFGMNSGAEVELWVPQPLTSKEEALAVATQHFFLCPDGVVETVETHAARLMQTHFWWFWWD</sequence>
<dbReference type="EMBL" id="JAPNKA010000001">
    <property type="protein sequence ID" value="MCY1076315.1"/>
    <property type="molecule type" value="Genomic_DNA"/>
</dbReference>
<proteinExistence type="predicted"/>
<organism evidence="2 3">
    <name type="scientific">Archangium lansingense</name>
    <dbReference type="NCBI Taxonomy" id="2995310"/>
    <lineage>
        <taxon>Bacteria</taxon>
        <taxon>Pseudomonadati</taxon>
        <taxon>Myxococcota</taxon>
        <taxon>Myxococcia</taxon>
        <taxon>Myxococcales</taxon>
        <taxon>Cystobacterineae</taxon>
        <taxon>Archangiaceae</taxon>
        <taxon>Archangium</taxon>
    </lineage>
</organism>
<gene>
    <name evidence="2" type="ORF">OV287_17700</name>
</gene>
<dbReference type="RefSeq" id="WP_267535210.1">
    <property type="nucleotide sequence ID" value="NZ_JAPNKA010000001.1"/>
</dbReference>
<dbReference type="Pfam" id="PF14062">
    <property type="entry name" value="DUF4253"/>
    <property type="match status" value="1"/>
</dbReference>
<evidence type="ECO:0000313" key="3">
    <source>
        <dbReference type="Proteomes" id="UP001207654"/>
    </source>
</evidence>
<keyword evidence="3" id="KW-1185">Reference proteome</keyword>
<evidence type="ECO:0000313" key="2">
    <source>
        <dbReference type="EMBL" id="MCY1076315.1"/>
    </source>
</evidence>
<dbReference type="Proteomes" id="UP001207654">
    <property type="component" value="Unassembled WGS sequence"/>
</dbReference>
<evidence type="ECO:0000259" key="1">
    <source>
        <dbReference type="Pfam" id="PF14062"/>
    </source>
</evidence>